<name>A0A4S8I2H3_9BACT</name>
<dbReference type="RefSeq" id="WP_136576018.1">
    <property type="nucleotide sequence ID" value="NZ_STFF01000001.1"/>
</dbReference>
<dbReference type="OrthoDB" id="9811239at2"/>
<dbReference type="GO" id="GO:0016757">
    <property type="term" value="F:glycosyltransferase activity"/>
    <property type="evidence" value="ECO:0007669"/>
    <property type="project" value="InterPro"/>
</dbReference>
<evidence type="ECO:0000313" key="3">
    <source>
        <dbReference type="Proteomes" id="UP000306918"/>
    </source>
</evidence>
<gene>
    <name evidence="2" type="ORF">FAM09_05320</name>
</gene>
<dbReference type="AlphaFoldDB" id="A0A4S8I2H3"/>
<dbReference type="EMBL" id="STFF01000001">
    <property type="protein sequence ID" value="THU41529.1"/>
    <property type="molecule type" value="Genomic_DNA"/>
</dbReference>
<dbReference type="Gene3D" id="3.40.50.2000">
    <property type="entry name" value="Glycogen Phosphorylase B"/>
    <property type="match status" value="2"/>
</dbReference>
<feature type="domain" description="Glycosyl transferase family 1" evidence="1">
    <location>
        <begin position="208"/>
        <end position="348"/>
    </location>
</feature>
<dbReference type="SUPFAM" id="SSF53756">
    <property type="entry name" value="UDP-Glycosyltransferase/glycogen phosphorylase"/>
    <property type="match status" value="1"/>
</dbReference>
<sequence length="379" mass="43133">MKIAYITTIRGVPWGGSEELWYTSALEAIKRNYEVGVFVYKWDEDPLPIKNLEEKGAMVFKRPRFSSFGKRLINWVSEKLHISKPNSLNPYKEVVSFNPDIIIITDGIYYTADDPWLRSTLKNFKKKYIIVSQGNGPYFKPQDRAETITLFEDAKYVMFVAEQNRRLTFHQLAYELSNSFVIQNPVKLNIFEPIPLPAVNTTIHCAAVGRFLVSDKGQDMLVAMMAEPYWKNSNIIIHLYGKGEDAAYLTDLIKYYNVAEKVIIEPYTDISSIWQKCHCLLMPSLLEGTPLTLLEALVLGRVCIVTRVGGNDEWVIDGVNGYIVEAPTQSMFSEKLKQAISEKEKWPQIAAEAHRSVMAKLDKNPGITLLDKAINSYSA</sequence>
<evidence type="ECO:0000259" key="1">
    <source>
        <dbReference type="Pfam" id="PF00534"/>
    </source>
</evidence>
<protein>
    <submittedName>
        <fullName evidence="2">Glycosyltransferase family 4 protein</fullName>
    </submittedName>
</protein>
<dbReference type="PANTHER" id="PTHR12526">
    <property type="entry name" value="GLYCOSYLTRANSFERASE"/>
    <property type="match status" value="1"/>
</dbReference>
<organism evidence="2 3">
    <name type="scientific">Niastella caeni</name>
    <dbReference type="NCBI Taxonomy" id="2569763"/>
    <lineage>
        <taxon>Bacteria</taxon>
        <taxon>Pseudomonadati</taxon>
        <taxon>Bacteroidota</taxon>
        <taxon>Chitinophagia</taxon>
        <taxon>Chitinophagales</taxon>
        <taxon>Chitinophagaceae</taxon>
        <taxon>Niastella</taxon>
    </lineage>
</organism>
<dbReference type="Pfam" id="PF00534">
    <property type="entry name" value="Glycos_transf_1"/>
    <property type="match status" value="1"/>
</dbReference>
<evidence type="ECO:0000313" key="2">
    <source>
        <dbReference type="EMBL" id="THU41529.1"/>
    </source>
</evidence>
<comment type="caution">
    <text evidence="2">The sequence shown here is derived from an EMBL/GenBank/DDBJ whole genome shotgun (WGS) entry which is preliminary data.</text>
</comment>
<keyword evidence="3" id="KW-1185">Reference proteome</keyword>
<accession>A0A4S8I2H3</accession>
<proteinExistence type="predicted"/>
<reference evidence="2 3" key="1">
    <citation type="submission" date="2019-04" db="EMBL/GenBank/DDBJ databases">
        <title>Niastella caeni sp. nov., isolated from activated sludge.</title>
        <authorList>
            <person name="Sheng M."/>
        </authorList>
    </citation>
    <scope>NUCLEOTIDE SEQUENCE [LARGE SCALE GENOMIC DNA]</scope>
    <source>
        <strain evidence="2 3">HX-2-15</strain>
    </source>
</reference>
<dbReference type="Proteomes" id="UP000306918">
    <property type="component" value="Unassembled WGS sequence"/>
</dbReference>
<dbReference type="CDD" id="cd03801">
    <property type="entry name" value="GT4_PimA-like"/>
    <property type="match status" value="1"/>
</dbReference>
<keyword evidence="2" id="KW-0808">Transferase</keyword>
<dbReference type="InterPro" id="IPR001296">
    <property type="entry name" value="Glyco_trans_1"/>
</dbReference>